<dbReference type="Gramene" id="OB02G21100.1">
    <property type="protein sequence ID" value="OB02G21100.1"/>
    <property type="gene ID" value="OB02G21100"/>
</dbReference>
<dbReference type="HOGENOM" id="CLU_3130388_0_0_1"/>
<dbReference type="Proteomes" id="UP000006038">
    <property type="component" value="Unassembled WGS sequence"/>
</dbReference>
<name>J3LBU3_ORYBR</name>
<accession>J3LBU3</accession>
<evidence type="ECO:0000313" key="2">
    <source>
        <dbReference type="Proteomes" id="UP000006038"/>
    </source>
</evidence>
<protein>
    <submittedName>
        <fullName evidence="1">Uncharacterized protein</fullName>
    </submittedName>
</protein>
<proteinExistence type="predicted"/>
<dbReference type="AlphaFoldDB" id="J3LBU3"/>
<sequence length="50" mass="6029">DVMFLKKNFGTKQGLTEAYCQKKCLHQLPYDITFKTKEIILKENRWPLLR</sequence>
<reference evidence="1" key="1">
    <citation type="submission" date="2013-04" db="UniProtKB">
        <authorList>
            <consortium name="EnsemblPlants"/>
        </authorList>
    </citation>
    <scope>IDENTIFICATION</scope>
</reference>
<keyword evidence="2" id="KW-1185">Reference proteome</keyword>
<evidence type="ECO:0000313" key="1">
    <source>
        <dbReference type="EnsemblPlants" id="OB02G21100.1"/>
    </source>
</evidence>
<organism evidence="1">
    <name type="scientific">Oryza brachyantha</name>
    <name type="common">malo sina</name>
    <dbReference type="NCBI Taxonomy" id="4533"/>
    <lineage>
        <taxon>Eukaryota</taxon>
        <taxon>Viridiplantae</taxon>
        <taxon>Streptophyta</taxon>
        <taxon>Embryophyta</taxon>
        <taxon>Tracheophyta</taxon>
        <taxon>Spermatophyta</taxon>
        <taxon>Magnoliopsida</taxon>
        <taxon>Liliopsida</taxon>
        <taxon>Poales</taxon>
        <taxon>Poaceae</taxon>
        <taxon>BOP clade</taxon>
        <taxon>Oryzoideae</taxon>
        <taxon>Oryzeae</taxon>
        <taxon>Oryzinae</taxon>
        <taxon>Oryza</taxon>
    </lineage>
</organism>
<dbReference type="EnsemblPlants" id="OB02G21100.1">
    <property type="protein sequence ID" value="OB02G21100.1"/>
    <property type="gene ID" value="OB02G21100"/>
</dbReference>